<dbReference type="GO" id="GO:0005886">
    <property type="term" value="C:plasma membrane"/>
    <property type="evidence" value="ECO:0007669"/>
    <property type="project" value="UniProtKB-SubCell"/>
</dbReference>
<dbReference type="RefSeq" id="WP_091839417.1">
    <property type="nucleotide sequence ID" value="NZ_FPAA01000016.1"/>
</dbReference>
<feature type="transmembrane region" description="Helical" evidence="12">
    <location>
        <begin position="7"/>
        <end position="26"/>
    </location>
</feature>
<dbReference type="Gene3D" id="3.30.565.10">
    <property type="entry name" value="Histidine kinase-like ATPase, C-terminal domain"/>
    <property type="match status" value="1"/>
</dbReference>
<keyword evidence="12" id="KW-0812">Transmembrane</keyword>
<keyword evidence="12" id="KW-1133">Transmembrane helix</keyword>
<dbReference type="SMART" id="SM00387">
    <property type="entry name" value="HATPase_c"/>
    <property type="match status" value="1"/>
</dbReference>
<dbReference type="PRINTS" id="PR00344">
    <property type="entry name" value="BCTRLSENSOR"/>
</dbReference>
<evidence type="ECO:0000313" key="15">
    <source>
        <dbReference type="EMBL" id="SFT00851.1"/>
    </source>
</evidence>
<dbReference type="GO" id="GO:0005524">
    <property type="term" value="F:ATP binding"/>
    <property type="evidence" value="ECO:0007669"/>
    <property type="project" value="UniProtKB-KW"/>
</dbReference>
<dbReference type="Pfam" id="PF00512">
    <property type="entry name" value="HisKA"/>
    <property type="match status" value="1"/>
</dbReference>
<evidence type="ECO:0000256" key="2">
    <source>
        <dbReference type="ARBA" id="ARBA00004651"/>
    </source>
</evidence>
<keyword evidence="9" id="KW-0067">ATP-binding</keyword>
<dbReference type="InterPro" id="IPR050980">
    <property type="entry name" value="2C_sensor_his_kinase"/>
</dbReference>
<dbReference type="Pfam" id="PF00672">
    <property type="entry name" value="HAMP"/>
    <property type="match status" value="1"/>
</dbReference>
<dbReference type="InterPro" id="IPR003594">
    <property type="entry name" value="HATPase_dom"/>
</dbReference>
<dbReference type="GO" id="GO:0000155">
    <property type="term" value="F:phosphorelay sensor kinase activity"/>
    <property type="evidence" value="ECO:0007669"/>
    <property type="project" value="InterPro"/>
</dbReference>
<dbReference type="AlphaFoldDB" id="A0A1I6UHF3"/>
<feature type="domain" description="Histidine kinase" evidence="13">
    <location>
        <begin position="223"/>
        <end position="443"/>
    </location>
</feature>
<protein>
    <recommendedName>
        <fullName evidence="3">histidine kinase</fullName>
        <ecNumber evidence="3">2.7.13.3</ecNumber>
    </recommendedName>
</protein>
<dbReference type="CDD" id="cd06225">
    <property type="entry name" value="HAMP"/>
    <property type="match status" value="1"/>
</dbReference>
<dbReference type="PANTHER" id="PTHR44936">
    <property type="entry name" value="SENSOR PROTEIN CREC"/>
    <property type="match status" value="1"/>
</dbReference>
<gene>
    <name evidence="15" type="ORF">SAMN05444972_11660</name>
</gene>
<evidence type="ECO:0000256" key="7">
    <source>
        <dbReference type="ARBA" id="ARBA00022741"/>
    </source>
</evidence>
<dbReference type="Gene3D" id="1.10.287.130">
    <property type="match status" value="1"/>
</dbReference>
<feature type="transmembrane region" description="Helical" evidence="12">
    <location>
        <begin position="142"/>
        <end position="160"/>
    </location>
</feature>
<keyword evidence="6" id="KW-0808">Transferase</keyword>
<keyword evidence="16" id="KW-1185">Reference proteome</keyword>
<dbReference type="InterPro" id="IPR005467">
    <property type="entry name" value="His_kinase_dom"/>
</dbReference>
<evidence type="ECO:0000259" key="13">
    <source>
        <dbReference type="PROSITE" id="PS50109"/>
    </source>
</evidence>
<dbReference type="OrthoDB" id="335833at2"/>
<dbReference type="PANTHER" id="PTHR44936:SF10">
    <property type="entry name" value="SENSOR PROTEIN RSTB"/>
    <property type="match status" value="1"/>
</dbReference>
<comment type="subcellular location">
    <subcellularLocation>
        <location evidence="2">Cell membrane</location>
        <topology evidence="2">Multi-pass membrane protein</topology>
    </subcellularLocation>
</comment>
<accession>A0A1I6UHF3</accession>
<dbReference type="CDD" id="cd00075">
    <property type="entry name" value="HATPase"/>
    <property type="match status" value="1"/>
</dbReference>
<dbReference type="Gene3D" id="6.10.340.10">
    <property type="match status" value="1"/>
</dbReference>
<dbReference type="InterPro" id="IPR003660">
    <property type="entry name" value="HAMP_dom"/>
</dbReference>
<evidence type="ECO:0000256" key="3">
    <source>
        <dbReference type="ARBA" id="ARBA00012438"/>
    </source>
</evidence>
<dbReference type="CDD" id="cd00082">
    <property type="entry name" value="HisKA"/>
    <property type="match status" value="1"/>
</dbReference>
<dbReference type="EC" id="2.7.13.3" evidence="3"/>
<name>A0A1I6UHF3_9BACL</name>
<comment type="catalytic activity">
    <reaction evidence="1">
        <text>ATP + protein L-histidine = ADP + protein N-phospho-L-histidine.</text>
        <dbReference type="EC" id="2.7.13.3"/>
    </reaction>
</comment>
<evidence type="ECO:0000256" key="12">
    <source>
        <dbReference type="SAM" id="Phobius"/>
    </source>
</evidence>
<dbReference type="EMBL" id="FPAA01000016">
    <property type="protein sequence ID" value="SFT00851.1"/>
    <property type="molecule type" value="Genomic_DNA"/>
</dbReference>
<keyword evidence="5" id="KW-0597">Phosphoprotein</keyword>
<dbReference type="SMART" id="SM00304">
    <property type="entry name" value="HAMP"/>
    <property type="match status" value="1"/>
</dbReference>
<feature type="domain" description="HAMP" evidence="14">
    <location>
        <begin position="162"/>
        <end position="215"/>
    </location>
</feature>
<evidence type="ECO:0000256" key="8">
    <source>
        <dbReference type="ARBA" id="ARBA00022777"/>
    </source>
</evidence>
<evidence type="ECO:0000313" key="16">
    <source>
        <dbReference type="Proteomes" id="UP000198660"/>
    </source>
</evidence>
<keyword evidence="4" id="KW-1003">Cell membrane</keyword>
<evidence type="ECO:0000256" key="11">
    <source>
        <dbReference type="ARBA" id="ARBA00023136"/>
    </source>
</evidence>
<dbReference type="Proteomes" id="UP000198660">
    <property type="component" value="Unassembled WGS sequence"/>
</dbReference>
<evidence type="ECO:0000259" key="14">
    <source>
        <dbReference type="PROSITE" id="PS50885"/>
    </source>
</evidence>
<dbReference type="InterPro" id="IPR004358">
    <property type="entry name" value="Sig_transdc_His_kin-like_C"/>
</dbReference>
<evidence type="ECO:0000256" key="9">
    <source>
        <dbReference type="ARBA" id="ARBA00022840"/>
    </source>
</evidence>
<evidence type="ECO:0000256" key="6">
    <source>
        <dbReference type="ARBA" id="ARBA00022679"/>
    </source>
</evidence>
<dbReference type="SUPFAM" id="SSF55874">
    <property type="entry name" value="ATPase domain of HSP90 chaperone/DNA topoisomerase II/histidine kinase"/>
    <property type="match status" value="1"/>
</dbReference>
<dbReference type="PROSITE" id="PS50885">
    <property type="entry name" value="HAMP"/>
    <property type="match status" value="1"/>
</dbReference>
<dbReference type="SMART" id="SM00388">
    <property type="entry name" value="HisKA"/>
    <property type="match status" value="1"/>
</dbReference>
<dbReference type="SUPFAM" id="SSF158472">
    <property type="entry name" value="HAMP domain-like"/>
    <property type="match status" value="1"/>
</dbReference>
<evidence type="ECO:0000256" key="10">
    <source>
        <dbReference type="ARBA" id="ARBA00023012"/>
    </source>
</evidence>
<sequence length="445" mass="51099">MKLKWKIPLLFFCLISVLFVLIGFYLRFEVVDRVWKRIDIQRAEHLAIEKEFTTQVAALYPDIKQMKTKMKDIAKTEKVNLYLYDKEGVEVEYSVKIPLKGRGNDVHWYPLRHQGETVAFIQVQRPLTEKGMGLPKAFTETFLFQLLPVSFLLLLVALYFNTSVTRPIARLNRRLDQVGHGRPLSPLASIKRRDEIGELYRRFGEMEERLNQAHQEQVDMVAAISHDLKTPLTSLNGFLELLATKPALTEGERQDYLRVARRKTENITQLLEDFSRFTQGEVTLQHVPLTLVPFSPFFESVAEEYEAELTGLGHSLIWHNFISKRTFVRIHEPMCRRVFANLIHNAVRYGNREELTVWMKAEFIGNQIFISVEDNGVGVPDKDLPHLFERFFTVDSSRGAGTSGSGLGLASCRSIIHRHGGDIKAYRNEGGGLGISFTLPIHRED</sequence>
<proteinExistence type="predicted"/>
<dbReference type="SUPFAM" id="SSF47384">
    <property type="entry name" value="Homodimeric domain of signal transducing histidine kinase"/>
    <property type="match status" value="1"/>
</dbReference>
<keyword evidence="10" id="KW-0902">Two-component regulatory system</keyword>
<organism evidence="15 16">
    <name type="scientific">Marininema halotolerans</name>
    <dbReference type="NCBI Taxonomy" id="1155944"/>
    <lineage>
        <taxon>Bacteria</taxon>
        <taxon>Bacillati</taxon>
        <taxon>Bacillota</taxon>
        <taxon>Bacilli</taxon>
        <taxon>Bacillales</taxon>
        <taxon>Thermoactinomycetaceae</taxon>
        <taxon>Marininema</taxon>
    </lineage>
</organism>
<dbReference type="InterPro" id="IPR036097">
    <property type="entry name" value="HisK_dim/P_sf"/>
</dbReference>
<dbReference type="PROSITE" id="PS50109">
    <property type="entry name" value="HIS_KIN"/>
    <property type="match status" value="1"/>
</dbReference>
<evidence type="ECO:0000256" key="4">
    <source>
        <dbReference type="ARBA" id="ARBA00022475"/>
    </source>
</evidence>
<evidence type="ECO:0000256" key="5">
    <source>
        <dbReference type="ARBA" id="ARBA00022553"/>
    </source>
</evidence>
<reference evidence="16" key="1">
    <citation type="submission" date="2016-10" db="EMBL/GenBank/DDBJ databases">
        <authorList>
            <person name="Varghese N."/>
            <person name="Submissions S."/>
        </authorList>
    </citation>
    <scope>NUCLEOTIDE SEQUENCE [LARGE SCALE GENOMIC DNA]</scope>
    <source>
        <strain evidence="16">DSM 45789</strain>
    </source>
</reference>
<dbReference type="Pfam" id="PF02518">
    <property type="entry name" value="HATPase_c"/>
    <property type="match status" value="1"/>
</dbReference>
<dbReference type="InterPro" id="IPR003661">
    <property type="entry name" value="HisK_dim/P_dom"/>
</dbReference>
<dbReference type="InterPro" id="IPR036890">
    <property type="entry name" value="HATPase_C_sf"/>
</dbReference>
<keyword evidence="8 15" id="KW-0418">Kinase</keyword>
<evidence type="ECO:0000256" key="1">
    <source>
        <dbReference type="ARBA" id="ARBA00000085"/>
    </source>
</evidence>
<keyword evidence="7" id="KW-0547">Nucleotide-binding</keyword>
<keyword evidence="11 12" id="KW-0472">Membrane</keyword>